<dbReference type="InterPro" id="IPR037171">
    <property type="entry name" value="NagB/RpiA_transferase-like"/>
</dbReference>
<evidence type="ECO:0000313" key="2">
    <source>
        <dbReference type="EMBL" id="KAA6322871.1"/>
    </source>
</evidence>
<reference evidence="2" key="1">
    <citation type="submission" date="2019-03" db="EMBL/GenBank/DDBJ databases">
        <title>Single cell metagenomics reveals metabolic interactions within the superorganism composed of flagellate Streblomastix strix and complex community of Bacteroidetes bacteria on its surface.</title>
        <authorList>
            <person name="Treitli S.C."/>
            <person name="Kolisko M."/>
            <person name="Husnik F."/>
            <person name="Keeling P."/>
            <person name="Hampl V."/>
        </authorList>
    </citation>
    <scope>NUCLEOTIDE SEQUENCE</scope>
    <source>
        <strain evidence="2">STM</strain>
    </source>
</reference>
<accession>A0A5J4QPA7</accession>
<dbReference type="InterPro" id="IPR003741">
    <property type="entry name" value="LUD_dom"/>
</dbReference>
<dbReference type="InterPro" id="IPR024185">
    <property type="entry name" value="FTHF_cligase-like_sf"/>
</dbReference>
<dbReference type="AlphaFoldDB" id="A0A5J4QPA7"/>
<dbReference type="SUPFAM" id="SSF100950">
    <property type="entry name" value="NagB/RpiA/CoA transferase-like"/>
    <property type="match status" value="1"/>
</dbReference>
<proteinExistence type="predicted"/>
<dbReference type="PANTHER" id="PTHR43682">
    <property type="entry name" value="LACTATE UTILIZATION PROTEIN C"/>
    <property type="match status" value="1"/>
</dbReference>
<protein>
    <submittedName>
        <fullName evidence="2">Lactate utilization protein C</fullName>
    </submittedName>
</protein>
<gene>
    <name evidence="2" type="ORF">EZS27_027632</name>
</gene>
<dbReference type="Gene3D" id="3.40.50.10420">
    <property type="entry name" value="NagB/RpiA/CoA transferase-like"/>
    <property type="match status" value="1"/>
</dbReference>
<dbReference type="Pfam" id="PF02589">
    <property type="entry name" value="LUD_dom"/>
    <property type="match status" value="1"/>
</dbReference>
<dbReference type="PANTHER" id="PTHR43682:SF1">
    <property type="entry name" value="LACTATE UTILIZATION PROTEIN C"/>
    <property type="match status" value="1"/>
</dbReference>
<name>A0A5J4QPA7_9ZZZZ</name>
<organism evidence="2">
    <name type="scientific">termite gut metagenome</name>
    <dbReference type="NCBI Taxonomy" id="433724"/>
    <lineage>
        <taxon>unclassified sequences</taxon>
        <taxon>metagenomes</taxon>
        <taxon>organismal metagenomes</taxon>
    </lineage>
</organism>
<dbReference type="EMBL" id="SNRY01002939">
    <property type="protein sequence ID" value="KAA6322871.1"/>
    <property type="molecule type" value="Genomic_DNA"/>
</dbReference>
<feature type="domain" description="LUD" evidence="1">
    <location>
        <begin position="102"/>
        <end position="188"/>
    </location>
</feature>
<comment type="caution">
    <text evidence="2">The sequence shown here is derived from an EMBL/GenBank/DDBJ whole genome shotgun (WGS) entry which is preliminary data.</text>
</comment>
<sequence>MSKADILRAIRKNRPVFPSLPNQPANQSPLPDTGEQLRLFQQSLKTAGAKVVELKAAEIAGYMAATWSGILDFDCPDVRVEYPADCSLEKLDRVEYAAFTGKIGVAENGAIWLDDTDTPNRLLPFITQHLVLKLNTGRIVATMQEAYRQLRMNDLGFGVFISGPSKTADIEQSLVYGAHGAKELTVVLYQD</sequence>
<evidence type="ECO:0000259" key="1">
    <source>
        <dbReference type="Pfam" id="PF02589"/>
    </source>
</evidence>